<evidence type="ECO:0000256" key="5">
    <source>
        <dbReference type="SAM" id="MobiDB-lite"/>
    </source>
</evidence>
<reference evidence="7 8" key="1">
    <citation type="submission" date="2023-06" db="EMBL/GenBank/DDBJ databases">
        <title>Microbacterium sp. nov., isolated from a waste landfill.</title>
        <authorList>
            <person name="Wen W."/>
        </authorList>
    </citation>
    <scope>NUCLEOTIDE SEQUENCE [LARGE SCALE GENOMIC DNA]</scope>
    <source>
        <strain evidence="7 8">ASV49</strain>
    </source>
</reference>
<feature type="domain" description="HTH tetR-type" evidence="6">
    <location>
        <begin position="20"/>
        <end position="80"/>
    </location>
</feature>
<keyword evidence="8" id="KW-1185">Reference proteome</keyword>
<evidence type="ECO:0000259" key="6">
    <source>
        <dbReference type="PROSITE" id="PS50977"/>
    </source>
</evidence>
<dbReference type="Pfam" id="PF00440">
    <property type="entry name" value="TetR_N"/>
    <property type="match status" value="1"/>
</dbReference>
<sequence>MDDDVKRRPYDSPSRRAKSDATRARIMHAAADLFVAQGYAATSTRTVAAKAGASEASVFANFASKAGLLSSVIVDRVTTDADFPLSSAGAVVAGMPRRAAVAAFARIVRRAHARTWRLLAVGAAAAADDADLAATMRRGAERRLLDIRWFAETVLGAPDSERVAESIWAVAAVEPYRHLIIERVWSDEAYEEWLARMILATVEGTAVSEGEGEVS</sequence>
<evidence type="ECO:0000313" key="8">
    <source>
        <dbReference type="Proteomes" id="UP001235064"/>
    </source>
</evidence>
<feature type="region of interest" description="Disordered" evidence="5">
    <location>
        <begin position="1"/>
        <end position="21"/>
    </location>
</feature>
<dbReference type="PROSITE" id="PS50977">
    <property type="entry name" value="HTH_TETR_2"/>
    <property type="match status" value="1"/>
</dbReference>
<name>A0ABT7N3M1_9MICO</name>
<keyword evidence="1" id="KW-0805">Transcription regulation</keyword>
<dbReference type="Gene3D" id="1.10.357.10">
    <property type="entry name" value="Tetracycline Repressor, domain 2"/>
    <property type="match status" value="1"/>
</dbReference>
<protein>
    <submittedName>
        <fullName evidence="7">Helix-turn-helix domain-containing protein</fullName>
    </submittedName>
</protein>
<comment type="caution">
    <text evidence="7">The sequence shown here is derived from an EMBL/GenBank/DDBJ whole genome shotgun (WGS) entry which is preliminary data.</text>
</comment>
<evidence type="ECO:0000256" key="4">
    <source>
        <dbReference type="PROSITE-ProRule" id="PRU00335"/>
    </source>
</evidence>
<dbReference type="EMBL" id="JASXSZ010000007">
    <property type="protein sequence ID" value="MDL9981281.1"/>
    <property type="molecule type" value="Genomic_DNA"/>
</dbReference>
<keyword evidence="2 4" id="KW-0238">DNA-binding</keyword>
<dbReference type="Proteomes" id="UP001235064">
    <property type="component" value="Unassembled WGS sequence"/>
</dbReference>
<keyword evidence="3" id="KW-0804">Transcription</keyword>
<dbReference type="InterPro" id="IPR001647">
    <property type="entry name" value="HTH_TetR"/>
</dbReference>
<dbReference type="RefSeq" id="WP_286290353.1">
    <property type="nucleotide sequence ID" value="NZ_JASXSZ010000007.1"/>
</dbReference>
<evidence type="ECO:0000313" key="7">
    <source>
        <dbReference type="EMBL" id="MDL9981281.1"/>
    </source>
</evidence>
<dbReference type="PANTHER" id="PTHR30055">
    <property type="entry name" value="HTH-TYPE TRANSCRIPTIONAL REGULATOR RUTR"/>
    <property type="match status" value="1"/>
</dbReference>
<feature type="DNA-binding region" description="H-T-H motif" evidence="4">
    <location>
        <begin position="43"/>
        <end position="62"/>
    </location>
</feature>
<proteinExistence type="predicted"/>
<organism evidence="7 8">
    <name type="scientific">Microbacterium candidum</name>
    <dbReference type="NCBI Taxonomy" id="3041922"/>
    <lineage>
        <taxon>Bacteria</taxon>
        <taxon>Bacillati</taxon>
        <taxon>Actinomycetota</taxon>
        <taxon>Actinomycetes</taxon>
        <taxon>Micrococcales</taxon>
        <taxon>Microbacteriaceae</taxon>
        <taxon>Microbacterium</taxon>
    </lineage>
</organism>
<dbReference type="InterPro" id="IPR050109">
    <property type="entry name" value="HTH-type_TetR-like_transc_reg"/>
</dbReference>
<dbReference type="SUPFAM" id="SSF46689">
    <property type="entry name" value="Homeodomain-like"/>
    <property type="match status" value="1"/>
</dbReference>
<evidence type="ECO:0000256" key="1">
    <source>
        <dbReference type="ARBA" id="ARBA00023015"/>
    </source>
</evidence>
<gene>
    <name evidence="7" type="ORF">QSV35_18275</name>
</gene>
<dbReference type="PRINTS" id="PR00455">
    <property type="entry name" value="HTHTETR"/>
</dbReference>
<dbReference type="PANTHER" id="PTHR30055:SF234">
    <property type="entry name" value="HTH-TYPE TRANSCRIPTIONAL REGULATOR BETI"/>
    <property type="match status" value="1"/>
</dbReference>
<dbReference type="InterPro" id="IPR009057">
    <property type="entry name" value="Homeodomain-like_sf"/>
</dbReference>
<evidence type="ECO:0000256" key="2">
    <source>
        <dbReference type="ARBA" id="ARBA00023125"/>
    </source>
</evidence>
<accession>A0ABT7N3M1</accession>
<evidence type="ECO:0000256" key="3">
    <source>
        <dbReference type="ARBA" id="ARBA00023163"/>
    </source>
</evidence>